<protein>
    <submittedName>
        <fullName evidence="1">Uncharacterized protein</fullName>
    </submittedName>
</protein>
<evidence type="ECO:0000313" key="1">
    <source>
        <dbReference type="EMBL" id="CAG7822542.1"/>
    </source>
</evidence>
<sequence>MATHDGCLWSRHSSSTVALFMSPSLFRPKVKNKTSLDSAKAFSEVINSVFDIDLFATTFELPTAKFVCKAPKKDVNLHTKDPQSSLDDPVLNKNVDSELGAKKPKRFDKALQIREILTLGKI</sequence>
<comment type="caution">
    <text evidence="1">The sequence shown here is derived from an EMBL/GenBank/DDBJ whole genome shotgun (WGS) entry which is preliminary data.</text>
</comment>
<evidence type="ECO:0000313" key="2">
    <source>
        <dbReference type="Proteomes" id="UP000708208"/>
    </source>
</evidence>
<dbReference type="AlphaFoldDB" id="A0A8J2KRT0"/>
<proteinExistence type="predicted"/>
<accession>A0A8J2KRT0</accession>
<reference evidence="1" key="1">
    <citation type="submission" date="2021-06" db="EMBL/GenBank/DDBJ databases">
        <authorList>
            <person name="Hodson N. C."/>
            <person name="Mongue J. A."/>
            <person name="Jaron S. K."/>
        </authorList>
    </citation>
    <scope>NUCLEOTIDE SEQUENCE</scope>
</reference>
<dbReference type="EMBL" id="CAJVCH010526673">
    <property type="protein sequence ID" value="CAG7822542.1"/>
    <property type="molecule type" value="Genomic_DNA"/>
</dbReference>
<organism evidence="1 2">
    <name type="scientific">Allacma fusca</name>
    <dbReference type="NCBI Taxonomy" id="39272"/>
    <lineage>
        <taxon>Eukaryota</taxon>
        <taxon>Metazoa</taxon>
        <taxon>Ecdysozoa</taxon>
        <taxon>Arthropoda</taxon>
        <taxon>Hexapoda</taxon>
        <taxon>Collembola</taxon>
        <taxon>Symphypleona</taxon>
        <taxon>Sminthuridae</taxon>
        <taxon>Allacma</taxon>
    </lineage>
</organism>
<gene>
    <name evidence="1" type="ORF">AFUS01_LOCUS32808</name>
</gene>
<keyword evidence="2" id="KW-1185">Reference proteome</keyword>
<dbReference type="Proteomes" id="UP000708208">
    <property type="component" value="Unassembled WGS sequence"/>
</dbReference>
<name>A0A8J2KRT0_9HEXA</name>